<dbReference type="OrthoDB" id="6428097at2759"/>
<protein>
    <submittedName>
        <fullName evidence="1">Uncharacterized protein</fullName>
    </submittedName>
</protein>
<name>A0A8X6P2I2_NEPPI</name>
<comment type="caution">
    <text evidence="1">The sequence shown here is derived from an EMBL/GenBank/DDBJ whole genome shotgun (WGS) entry which is preliminary data.</text>
</comment>
<reference evidence="1" key="1">
    <citation type="submission" date="2020-08" db="EMBL/GenBank/DDBJ databases">
        <title>Multicomponent nature underlies the extraordinary mechanical properties of spider dragline silk.</title>
        <authorList>
            <person name="Kono N."/>
            <person name="Nakamura H."/>
            <person name="Mori M."/>
            <person name="Yoshida Y."/>
            <person name="Ohtoshi R."/>
            <person name="Malay A.D."/>
            <person name="Moran D.A.P."/>
            <person name="Tomita M."/>
            <person name="Numata K."/>
            <person name="Arakawa K."/>
        </authorList>
    </citation>
    <scope>NUCLEOTIDE SEQUENCE</scope>
</reference>
<dbReference type="AlphaFoldDB" id="A0A8X6P2I2"/>
<accession>A0A8X6P2I2</accession>
<dbReference type="Proteomes" id="UP000887013">
    <property type="component" value="Unassembled WGS sequence"/>
</dbReference>
<evidence type="ECO:0000313" key="2">
    <source>
        <dbReference type="Proteomes" id="UP000887013"/>
    </source>
</evidence>
<sequence>MKKECSLINLTKLLKAKVEGEARLKPTLSGFDSADPKERFNNFKRENKNRFKSKERDKIVTAAGFPISKDCPCNFCGKTQESKNCYDAVILSLDEKE</sequence>
<organism evidence="1 2">
    <name type="scientific">Nephila pilipes</name>
    <name type="common">Giant wood spider</name>
    <name type="synonym">Nephila maculata</name>
    <dbReference type="NCBI Taxonomy" id="299642"/>
    <lineage>
        <taxon>Eukaryota</taxon>
        <taxon>Metazoa</taxon>
        <taxon>Ecdysozoa</taxon>
        <taxon>Arthropoda</taxon>
        <taxon>Chelicerata</taxon>
        <taxon>Arachnida</taxon>
        <taxon>Araneae</taxon>
        <taxon>Araneomorphae</taxon>
        <taxon>Entelegynae</taxon>
        <taxon>Araneoidea</taxon>
        <taxon>Nephilidae</taxon>
        <taxon>Nephila</taxon>
    </lineage>
</organism>
<dbReference type="EMBL" id="BMAW01015424">
    <property type="protein sequence ID" value="GFT43643.1"/>
    <property type="molecule type" value="Genomic_DNA"/>
</dbReference>
<proteinExistence type="predicted"/>
<keyword evidence="2" id="KW-1185">Reference proteome</keyword>
<evidence type="ECO:0000313" key="1">
    <source>
        <dbReference type="EMBL" id="GFT43643.1"/>
    </source>
</evidence>
<gene>
    <name evidence="1" type="ORF">NPIL_602761</name>
</gene>